<evidence type="ECO:0000313" key="3">
    <source>
        <dbReference type="Proteomes" id="UP001371456"/>
    </source>
</evidence>
<keyword evidence="3" id="KW-1185">Reference proteome</keyword>
<dbReference type="AlphaFoldDB" id="A0AAN8T7S3"/>
<gene>
    <name evidence="2" type="ORF">RDI58_022321</name>
</gene>
<name>A0AAN8T7S3_SOLBU</name>
<sequence>MNQSALLKKKGSNPNKAQSL</sequence>
<evidence type="ECO:0000313" key="2">
    <source>
        <dbReference type="EMBL" id="KAK6780137.1"/>
    </source>
</evidence>
<dbReference type="Proteomes" id="UP001371456">
    <property type="component" value="Unassembled WGS sequence"/>
</dbReference>
<protein>
    <submittedName>
        <fullName evidence="2">Uncharacterized protein</fullName>
    </submittedName>
</protein>
<proteinExistence type="predicted"/>
<organism evidence="2 3">
    <name type="scientific">Solanum bulbocastanum</name>
    <name type="common">Wild potato</name>
    <dbReference type="NCBI Taxonomy" id="147425"/>
    <lineage>
        <taxon>Eukaryota</taxon>
        <taxon>Viridiplantae</taxon>
        <taxon>Streptophyta</taxon>
        <taxon>Embryophyta</taxon>
        <taxon>Tracheophyta</taxon>
        <taxon>Spermatophyta</taxon>
        <taxon>Magnoliopsida</taxon>
        <taxon>eudicotyledons</taxon>
        <taxon>Gunneridae</taxon>
        <taxon>Pentapetalae</taxon>
        <taxon>asterids</taxon>
        <taxon>lamiids</taxon>
        <taxon>Solanales</taxon>
        <taxon>Solanaceae</taxon>
        <taxon>Solanoideae</taxon>
        <taxon>Solaneae</taxon>
        <taxon>Solanum</taxon>
    </lineage>
</organism>
<comment type="caution">
    <text evidence="2">The sequence shown here is derived from an EMBL/GenBank/DDBJ whole genome shotgun (WGS) entry which is preliminary data.</text>
</comment>
<feature type="region of interest" description="Disordered" evidence="1">
    <location>
        <begin position="1"/>
        <end position="20"/>
    </location>
</feature>
<evidence type="ECO:0000256" key="1">
    <source>
        <dbReference type="SAM" id="MobiDB-lite"/>
    </source>
</evidence>
<dbReference type="EMBL" id="JBANQN010000009">
    <property type="protein sequence ID" value="KAK6780137.1"/>
    <property type="molecule type" value="Genomic_DNA"/>
</dbReference>
<reference evidence="2 3" key="1">
    <citation type="submission" date="2024-02" db="EMBL/GenBank/DDBJ databases">
        <title>de novo genome assembly of Solanum bulbocastanum strain 11H21.</title>
        <authorList>
            <person name="Hosaka A.J."/>
        </authorList>
    </citation>
    <scope>NUCLEOTIDE SEQUENCE [LARGE SCALE GENOMIC DNA]</scope>
    <source>
        <tissue evidence="2">Young leaves</tissue>
    </source>
</reference>
<accession>A0AAN8T7S3</accession>